<dbReference type="EMBL" id="CAXAMM010026734">
    <property type="protein sequence ID" value="CAK9059526.1"/>
    <property type="molecule type" value="Genomic_DNA"/>
</dbReference>
<protein>
    <submittedName>
        <fullName evidence="5">Uncharacterized protein HI_0894</fullName>
    </submittedName>
</protein>
<evidence type="ECO:0000259" key="4">
    <source>
        <dbReference type="Pfam" id="PF25973"/>
    </source>
</evidence>
<comment type="caution">
    <text evidence="5">The sequence shown here is derived from an EMBL/GenBank/DDBJ whole genome shotgun (WGS) entry which is preliminary data.</text>
</comment>
<evidence type="ECO:0000256" key="1">
    <source>
        <dbReference type="ARBA" id="ARBA00004196"/>
    </source>
</evidence>
<dbReference type="Gene3D" id="2.40.50.100">
    <property type="match status" value="1"/>
</dbReference>
<feature type="non-terminal residue" evidence="5">
    <location>
        <position position="251"/>
    </location>
</feature>
<comment type="subcellular location">
    <subcellularLocation>
        <location evidence="1">Cell envelope</location>
    </subcellularLocation>
</comment>
<evidence type="ECO:0000313" key="6">
    <source>
        <dbReference type="Proteomes" id="UP001642464"/>
    </source>
</evidence>
<dbReference type="PANTHER" id="PTHR32347">
    <property type="entry name" value="EFFLUX SYSTEM COMPONENT YKNX-RELATED"/>
    <property type="match status" value="1"/>
</dbReference>
<feature type="coiled-coil region" evidence="3">
    <location>
        <begin position="79"/>
        <end position="136"/>
    </location>
</feature>
<proteinExistence type="predicted"/>
<organism evidence="5 6">
    <name type="scientific">Durusdinium trenchii</name>
    <dbReference type="NCBI Taxonomy" id="1381693"/>
    <lineage>
        <taxon>Eukaryota</taxon>
        <taxon>Sar</taxon>
        <taxon>Alveolata</taxon>
        <taxon>Dinophyceae</taxon>
        <taxon>Suessiales</taxon>
        <taxon>Symbiodiniaceae</taxon>
        <taxon>Durusdinium</taxon>
    </lineage>
</organism>
<feature type="domain" description="CzcB-like barrel-sandwich hybrid" evidence="4">
    <location>
        <begin position="47"/>
        <end position="165"/>
    </location>
</feature>
<sequence>MQNSSVVLAQEDAADGPTEAVIERLPIVLRDPATYQIPLMLEPKKAVTLSSQVAGIVTGIVVKPGEKVRAQSEVLRLDSQELQILLERAQAALKAAQAEQRATQGDAAKEAATARIDVAQADLRLAEMRLEQAIRRAPFDAEVYRIHAVPGQYVTPGEALIELADRSEVVAEIPVERNAVKSGDTISVKVGDKTVEGTVAAVLPAPERFGPLRDLFLSIAAARVTIPNATGEYHPGDTVYSDMIPRHPVIE</sequence>
<accession>A0ABP0N7H0</accession>
<keyword evidence="6" id="KW-1185">Reference proteome</keyword>
<dbReference type="InterPro" id="IPR050465">
    <property type="entry name" value="UPF0194_transport"/>
</dbReference>
<evidence type="ECO:0000256" key="3">
    <source>
        <dbReference type="SAM" id="Coils"/>
    </source>
</evidence>
<gene>
    <name evidence="5" type="ORF">SCF082_LOCUS31521</name>
</gene>
<keyword evidence="2 3" id="KW-0175">Coiled coil</keyword>
<dbReference type="SUPFAM" id="SSF111369">
    <property type="entry name" value="HlyD-like secretion proteins"/>
    <property type="match status" value="1"/>
</dbReference>
<dbReference type="Pfam" id="PF25973">
    <property type="entry name" value="BSH_CzcB"/>
    <property type="match status" value="1"/>
</dbReference>
<evidence type="ECO:0000313" key="5">
    <source>
        <dbReference type="EMBL" id="CAK9059526.1"/>
    </source>
</evidence>
<dbReference type="Proteomes" id="UP001642464">
    <property type="component" value="Unassembled WGS sequence"/>
</dbReference>
<evidence type="ECO:0000256" key="2">
    <source>
        <dbReference type="ARBA" id="ARBA00023054"/>
    </source>
</evidence>
<reference evidence="5 6" key="1">
    <citation type="submission" date="2024-02" db="EMBL/GenBank/DDBJ databases">
        <authorList>
            <person name="Chen Y."/>
            <person name="Shah S."/>
            <person name="Dougan E. K."/>
            <person name="Thang M."/>
            <person name="Chan C."/>
        </authorList>
    </citation>
    <scope>NUCLEOTIDE SEQUENCE [LARGE SCALE GENOMIC DNA]</scope>
</reference>
<name>A0ABP0N7H0_9DINO</name>
<dbReference type="InterPro" id="IPR058647">
    <property type="entry name" value="BSH_CzcB-like"/>
</dbReference>